<dbReference type="SMART" id="SM00387">
    <property type="entry name" value="HATPase_c"/>
    <property type="match status" value="1"/>
</dbReference>
<dbReference type="InterPro" id="IPR001638">
    <property type="entry name" value="Solute-binding_3/MltF_N"/>
</dbReference>
<evidence type="ECO:0000256" key="10">
    <source>
        <dbReference type="ARBA" id="ARBA00022840"/>
    </source>
</evidence>
<gene>
    <name evidence="20" type="ORF">F1599_09770</name>
</gene>
<evidence type="ECO:0000259" key="17">
    <source>
        <dbReference type="PROSITE" id="PS50109"/>
    </source>
</evidence>
<keyword evidence="13" id="KW-0472">Membrane</keyword>
<organism evidence="20 21">
    <name type="scientific">Cupriavidus cauae</name>
    <dbReference type="NCBI Taxonomy" id="2608999"/>
    <lineage>
        <taxon>Bacteria</taxon>
        <taxon>Pseudomonadati</taxon>
        <taxon>Pseudomonadota</taxon>
        <taxon>Betaproteobacteria</taxon>
        <taxon>Burkholderiales</taxon>
        <taxon>Burkholderiaceae</taxon>
        <taxon>Cupriavidus</taxon>
    </lineage>
</organism>
<evidence type="ECO:0000256" key="7">
    <source>
        <dbReference type="ARBA" id="ARBA00022679"/>
    </source>
</evidence>
<dbReference type="Pfam" id="PF00512">
    <property type="entry name" value="HisKA"/>
    <property type="match status" value="1"/>
</dbReference>
<comment type="subcellular location">
    <subcellularLocation>
        <location evidence="2">Cell inner membrane</location>
        <topology evidence="2">Multi-pass membrane protein</topology>
    </subcellularLocation>
</comment>
<evidence type="ECO:0000256" key="1">
    <source>
        <dbReference type="ARBA" id="ARBA00000085"/>
    </source>
</evidence>
<comment type="caution">
    <text evidence="20">The sequence shown here is derived from an EMBL/GenBank/DDBJ whole genome shotgun (WGS) entry which is preliminary data.</text>
</comment>
<dbReference type="SUPFAM" id="SSF53850">
    <property type="entry name" value="Periplasmic binding protein-like II"/>
    <property type="match status" value="1"/>
</dbReference>
<evidence type="ECO:0000256" key="6">
    <source>
        <dbReference type="ARBA" id="ARBA00022553"/>
    </source>
</evidence>
<evidence type="ECO:0000259" key="18">
    <source>
        <dbReference type="PROSITE" id="PS50110"/>
    </source>
</evidence>
<dbReference type="PROSITE" id="PS50110">
    <property type="entry name" value="RESPONSE_REGULATORY"/>
    <property type="match status" value="1"/>
</dbReference>
<dbReference type="InterPro" id="IPR004358">
    <property type="entry name" value="Sig_transdc_His_kin-like_C"/>
</dbReference>
<dbReference type="GO" id="GO:0009927">
    <property type="term" value="F:histidine phosphotransfer kinase activity"/>
    <property type="evidence" value="ECO:0007669"/>
    <property type="project" value="TreeGrafter"/>
</dbReference>
<keyword evidence="6 15" id="KW-0597">Phosphoprotein</keyword>
<evidence type="ECO:0000256" key="14">
    <source>
        <dbReference type="PROSITE-ProRule" id="PRU00110"/>
    </source>
</evidence>
<proteinExistence type="predicted"/>
<dbReference type="InterPro" id="IPR008207">
    <property type="entry name" value="Sig_transdc_His_kin_Hpt_dom"/>
</dbReference>
<keyword evidence="12" id="KW-0902">Two-component regulatory system</keyword>
<dbReference type="PROSITE" id="PS50109">
    <property type="entry name" value="HIS_KIN"/>
    <property type="match status" value="1"/>
</dbReference>
<dbReference type="PROSITE" id="PS50894">
    <property type="entry name" value="HPT"/>
    <property type="match status" value="1"/>
</dbReference>
<dbReference type="PANTHER" id="PTHR43047:SF72">
    <property type="entry name" value="OSMOSENSING HISTIDINE PROTEIN KINASE SLN1"/>
    <property type="match status" value="1"/>
</dbReference>
<keyword evidence="11" id="KW-1133">Transmembrane helix</keyword>
<dbReference type="EMBL" id="VWRN01000027">
    <property type="protein sequence ID" value="KAA6126244.1"/>
    <property type="molecule type" value="Genomic_DNA"/>
</dbReference>
<dbReference type="Proteomes" id="UP000324324">
    <property type="component" value="Unassembled WGS sequence"/>
</dbReference>
<keyword evidence="10" id="KW-0067">ATP-binding</keyword>
<reference evidence="20 21" key="1">
    <citation type="submission" date="2019-09" db="EMBL/GenBank/DDBJ databases">
        <title>Isolation of a novel species in the genus Cupriavidus from patients with sepsis using whole genome sequencing.</title>
        <authorList>
            <person name="Kweon O.J."/>
            <person name="Lee M.-K."/>
        </authorList>
    </citation>
    <scope>NUCLEOTIDE SEQUENCE [LARGE SCALE GENOMIC DNA]</scope>
    <source>
        <strain evidence="20 21">MKL-01</strain>
    </source>
</reference>
<dbReference type="SUPFAM" id="SSF55874">
    <property type="entry name" value="ATPase domain of HSP90 chaperone/DNA topoisomerase II/histidine kinase"/>
    <property type="match status" value="1"/>
</dbReference>
<dbReference type="SMART" id="SM00062">
    <property type="entry name" value="PBPb"/>
    <property type="match status" value="1"/>
</dbReference>
<dbReference type="InterPro" id="IPR036890">
    <property type="entry name" value="HATPase_C_sf"/>
</dbReference>
<dbReference type="RefSeq" id="WP_150082900.1">
    <property type="nucleotide sequence ID" value="NZ_VWRN01000027.1"/>
</dbReference>
<evidence type="ECO:0000259" key="19">
    <source>
        <dbReference type="PROSITE" id="PS50894"/>
    </source>
</evidence>
<evidence type="ECO:0000256" key="11">
    <source>
        <dbReference type="ARBA" id="ARBA00022989"/>
    </source>
</evidence>
<dbReference type="AlphaFoldDB" id="A0A5M8AZN6"/>
<evidence type="ECO:0000256" key="13">
    <source>
        <dbReference type="ARBA" id="ARBA00023136"/>
    </source>
</evidence>
<protein>
    <recommendedName>
        <fullName evidence="3">histidine kinase</fullName>
        <ecNumber evidence="3">2.7.13.3</ecNumber>
    </recommendedName>
</protein>
<feature type="modified residue" description="4-aspartylphosphate" evidence="15">
    <location>
        <position position="713"/>
    </location>
</feature>
<keyword evidence="8" id="KW-0812">Transmembrane</keyword>
<keyword evidence="9" id="KW-0418">Kinase</keyword>
<comment type="catalytic activity">
    <reaction evidence="1">
        <text>ATP + protein L-histidine = ADP + protein N-phospho-L-histidine.</text>
        <dbReference type="EC" id="2.7.13.3"/>
    </reaction>
</comment>
<feature type="domain" description="Histidine kinase" evidence="17">
    <location>
        <begin position="412"/>
        <end position="632"/>
    </location>
</feature>
<dbReference type="SMART" id="SM00388">
    <property type="entry name" value="HisKA"/>
    <property type="match status" value="1"/>
</dbReference>
<evidence type="ECO:0000256" key="16">
    <source>
        <dbReference type="SAM" id="MobiDB-lite"/>
    </source>
</evidence>
<evidence type="ECO:0000256" key="4">
    <source>
        <dbReference type="ARBA" id="ARBA00022475"/>
    </source>
</evidence>
<feature type="domain" description="HPt" evidence="19">
    <location>
        <begin position="802"/>
        <end position="894"/>
    </location>
</feature>
<dbReference type="CDD" id="cd00082">
    <property type="entry name" value="HisKA"/>
    <property type="match status" value="1"/>
</dbReference>
<dbReference type="Pfam" id="PF01627">
    <property type="entry name" value="Hpt"/>
    <property type="match status" value="1"/>
</dbReference>
<feature type="modified residue" description="Phosphohistidine" evidence="14">
    <location>
        <position position="841"/>
    </location>
</feature>
<dbReference type="InterPro" id="IPR036641">
    <property type="entry name" value="HPT_dom_sf"/>
</dbReference>
<keyword evidence="4" id="KW-1003">Cell membrane</keyword>
<keyword evidence="21" id="KW-1185">Reference proteome</keyword>
<evidence type="ECO:0000256" key="9">
    <source>
        <dbReference type="ARBA" id="ARBA00022777"/>
    </source>
</evidence>
<dbReference type="Gene3D" id="3.30.565.10">
    <property type="entry name" value="Histidine kinase-like ATPase, C-terminal domain"/>
    <property type="match status" value="1"/>
</dbReference>
<evidence type="ECO:0000256" key="3">
    <source>
        <dbReference type="ARBA" id="ARBA00012438"/>
    </source>
</evidence>
<name>A0A5M8AZN6_9BURK</name>
<dbReference type="CDD" id="cd16922">
    <property type="entry name" value="HATPase_EvgS-ArcB-TorS-like"/>
    <property type="match status" value="1"/>
</dbReference>
<dbReference type="CDD" id="cd17546">
    <property type="entry name" value="REC_hyHK_CKI1_RcsC-like"/>
    <property type="match status" value="1"/>
</dbReference>
<evidence type="ECO:0000313" key="20">
    <source>
        <dbReference type="EMBL" id="KAA6126244.1"/>
    </source>
</evidence>
<feature type="domain" description="Response regulatory" evidence="18">
    <location>
        <begin position="662"/>
        <end position="783"/>
    </location>
</feature>
<evidence type="ECO:0000256" key="15">
    <source>
        <dbReference type="PROSITE-ProRule" id="PRU00169"/>
    </source>
</evidence>
<dbReference type="InterPro" id="IPR003594">
    <property type="entry name" value="HATPase_dom"/>
</dbReference>
<dbReference type="GO" id="GO:0005886">
    <property type="term" value="C:plasma membrane"/>
    <property type="evidence" value="ECO:0007669"/>
    <property type="project" value="UniProtKB-SubCell"/>
</dbReference>
<evidence type="ECO:0000313" key="21">
    <source>
        <dbReference type="Proteomes" id="UP000324324"/>
    </source>
</evidence>
<dbReference type="Gene3D" id="3.40.190.10">
    <property type="entry name" value="Periplasmic binding protein-like II"/>
    <property type="match status" value="2"/>
</dbReference>
<dbReference type="InterPro" id="IPR011006">
    <property type="entry name" value="CheY-like_superfamily"/>
</dbReference>
<evidence type="ECO:0000256" key="5">
    <source>
        <dbReference type="ARBA" id="ARBA00022519"/>
    </source>
</evidence>
<dbReference type="SUPFAM" id="SSF47384">
    <property type="entry name" value="Homodimeric domain of signal transducing histidine kinase"/>
    <property type="match status" value="1"/>
</dbReference>
<keyword evidence="5" id="KW-0997">Cell inner membrane</keyword>
<dbReference type="Pfam" id="PF00072">
    <property type="entry name" value="Response_reg"/>
    <property type="match status" value="1"/>
</dbReference>
<evidence type="ECO:0000256" key="12">
    <source>
        <dbReference type="ARBA" id="ARBA00023012"/>
    </source>
</evidence>
<dbReference type="InterPro" id="IPR005467">
    <property type="entry name" value="His_kinase_dom"/>
</dbReference>
<dbReference type="SMART" id="SM00448">
    <property type="entry name" value="REC"/>
    <property type="match status" value="1"/>
</dbReference>
<dbReference type="PANTHER" id="PTHR43047">
    <property type="entry name" value="TWO-COMPONENT HISTIDINE PROTEIN KINASE"/>
    <property type="match status" value="1"/>
</dbReference>
<keyword evidence="10" id="KW-0547">Nucleotide-binding</keyword>
<dbReference type="GO" id="GO:0000155">
    <property type="term" value="F:phosphorelay sensor kinase activity"/>
    <property type="evidence" value="ECO:0007669"/>
    <property type="project" value="InterPro"/>
</dbReference>
<evidence type="ECO:0000256" key="2">
    <source>
        <dbReference type="ARBA" id="ARBA00004429"/>
    </source>
</evidence>
<dbReference type="InterPro" id="IPR001789">
    <property type="entry name" value="Sig_transdc_resp-reg_receiver"/>
</dbReference>
<dbReference type="SUPFAM" id="SSF52172">
    <property type="entry name" value="CheY-like"/>
    <property type="match status" value="1"/>
</dbReference>
<dbReference type="PRINTS" id="PR00344">
    <property type="entry name" value="BCTRLSENSOR"/>
</dbReference>
<dbReference type="InterPro" id="IPR036097">
    <property type="entry name" value="HisK_dim/P_sf"/>
</dbReference>
<dbReference type="CDD" id="cd00088">
    <property type="entry name" value="HPT"/>
    <property type="match status" value="1"/>
</dbReference>
<sequence length="894" mass="94697">MQRSERRLYGLMSCGCLLWAALVAAQLGRIQTQRDDTGAVRERLADTLTSAERRWLAAHPVVRYSASPIGGPMAFVGAGGHAAGIAVQTLEQVGRITGLRFEPVWQQDPGAREAALRDGTVLLVPAVTADLPPPDAAAMRESGRRARRLQPSLPYLITPWVITTHAANGAIRDAAGLAGMRIAVRRSSRGLAERLAQVPNATVIRTSSTTEAYRMVAHGQADAAVDTLTCAHYMVRYAFAPWLRVAAPLGPQPAAIGFGVSPAAPQLRMILNKALAAIPPAHWDALQAGWVSTAPMPAAVPAALPAPAHAHHGRRPWLLTCSLGTLLWMTAMGACAVALHRHGRRIARAATTLHRRLGHASPATHRSAAGMRPSADGGHRGPSPCVGSAVGAAVGASPGASPDADRLSLLATICHEIRTPMHAVIGILDLLKHKTAIHGEARHYIDTAHDCAKSLVALVGDLLDMARLEAGRMEIRPEPVQLDTLLQQWVQAFRPLAASRGLRIRLQLGTLRARRHRADPQRLRQVVGNLLSNAIKFSGHGDITVKLESAGEDVDRETVRIVVRDRGPGIAADQMPRLFEPFFRAAEARSTSGTGLGLSISRQLARQMGGDLELLSRPGQGTTALLTLTLAAEACAGRALRGDSRQAARGRPAIAPLRKGYCALIVDDHPAGRMLLARQLRHLGVEAIGTGDAHEALVRCAAPDPTFDLVILDCNMPGMDGFTLARKLRAQERALARPRVPVLGYSADARPHNRQQALAAGMDDCLFKPIDLDTLGRALQHWLGDPPGGRCLSTPFAAAPHAPAPDAAVRAALLAGNTADLAALRVTVARADWRAAHAIAHRIKGAARMVSADAVAAGCEALEAACRDGDAAGVAAAMAQLVPALARWARTLSS</sequence>
<dbReference type="Pfam" id="PF02518">
    <property type="entry name" value="HATPase_c"/>
    <property type="match status" value="1"/>
</dbReference>
<feature type="region of interest" description="Disordered" evidence="16">
    <location>
        <begin position="357"/>
        <end position="384"/>
    </location>
</feature>
<keyword evidence="7" id="KW-0808">Transferase</keyword>
<accession>A0A5M8AZN6</accession>
<dbReference type="SUPFAM" id="SSF47226">
    <property type="entry name" value="Histidine-containing phosphotransfer domain, HPT domain"/>
    <property type="match status" value="1"/>
</dbReference>
<dbReference type="EC" id="2.7.13.3" evidence="3"/>
<dbReference type="Gene3D" id="3.40.50.2300">
    <property type="match status" value="1"/>
</dbReference>
<dbReference type="Gene3D" id="1.10.287.130">
    <property type="match status" value="1"/>
</dbReference>
<dbReference type="InterPro" id="IPR003661">
    <property type="entry name" value="HisK_dim/P_dom"/>
</dbReference>
<dbReference type="Gene3D" id="1.20.120.160">
    <property type="entry name" value="HPT domain"/>
    <property type="match status" value="1"/>
</dbReference>
<evidence type="ECO:0000256" key="8">
    <source>
        <dbReference type="ARBA" id="ARBA00022692"/>
    </source>
</evidence>